<evidence type="ECO:0000259" key="6">
    <source>
        <dbReference type="Pfam" id="PF04932"/>
    </source>
</evidence>
<evidence type="ECO:0000256" key="2">
    <source>
        <dbReference type="ARBA" id="ARBA00022692"/>
    </source>
</evidence>
<evidence type="ECO:0000256" key="3">
    <source>
        <dbReference type="ARBA" id="ARBA00022989"/>
    </source>
</evidence>
<dbReference type="Pfam" id="PF04932">
    <property type="entry name" value="Wzy_C"/>
    <property type="match status" value="1"/>
</dbReference>
<evidence type="ECO:0000313" key="8">
    <source>
        <dbReference type="Proteomes" id="UP000285286"/>
    </source>
</evidence>
<name>A0A423DYB6_9PSED</name>
<reference evidence="7 8" key="1">
    <citation type="submission" date="2016-10" db="EMBL/GenBank/DDBJ databases">
        <title>Comparative genome analysis of multiple Pseudomonas spp. focuses on biocontrol and plant growth promoting traits.</title>
        <authorList>
            <person name="Tao X.-Y."/>
            <person name="Taylor C.G."/>
        </authorList>
    </citation>
    <scope>NUCLEOTIDE SEQUENCE [LARGE SCALE GENOMIC DNA]</scope>
    <source>
        <strain evidence="7 8">15D11</strain>
    </source>
</reference>
<protein>
    <submittedName>
        <fullName evidence="7">Polymerase</fullName>
    </submittedName>
</protein>
<dbReference type="AlphaFoldDB" id="A0A423DYB6"/>
<dbReference type="EMBL" id="MOAM01000010">
    <property type="protein sequence ID" value="ROL77427.1"/>
    <property type="molecule type" value="Genomic_DNA"/>
</dbReference>
<gene>
    <name evidence="7" type="ORF">BHU25_04410</name>
</gene>
<feature type="transmembrane region" description="Helical" evidence="5">
    <location>
        <begin position="95"/>
        <end position="111"/>
    </location>
</feature>
<feature type="transmembrane region" description="Helical" evidence="5">
    <location>
        <begin position="330"/>
        <end position="348"/>
    </location>
</feature>
<organism evidence="7 8">
    <name type="scientific">Pseudomonas vranovensis</name>
    <dbReference type="NCBI Taxonomy" id="321661"/>
    <lineage>
        <taxon>Bacteria</taxon>
        <taxon>Pseudomonadati</taxon>
        <taxon>Pseudomonadota</taxon>
        <taxon>Gammaproteobacteria</taxon>
        <taxon>Pseudomonadales</taxon>
        <taxon>Pseudomonadaceae</taxon>
        <taxon>Pseudomonas</taxon>
    </lineage>
</organism>
<feature type="transmembrane region" description="Helical" evidence="5">
    <location>
        <begin position="360"/>
        <end position="377"/>
    </location>
</feature>
<evidence type="ECO:0000256" key="4">
    <source>
        <dbReference type="ARBA" id="ARBA00023136"/>
    </source>
</evidence>
<comment type="subcellular location">
    <subcellularLocation>
        <location evidence="1">Membrane</location>
        <topology evidence="1">Multi-pass membrane protein</topology>
    </subcellularLocation>
</comment>
<dbReference type="InterPro" id="IPR051533">
    <property type="entry name" value="WaaL-like"/>
</dbReference>
<dbReference type="PANTHER" id="PTHR37422">
    <property type="entry name" value="TEICHURONIC ACID BIOSYNTHESIS PROTEIN TUAE"/>
    <property type="match status" value="1"/>
</dbReference>
<feature type="domain" description="O-antigen ligase-related" evidence="6">
    <location>
        <begin position="190"/>
        <end position="313"/>
    </location>
</feature>
<keyword evidence="2 5" id="KW-0812">Transmembrane</keyword>
<dbReference type="InterPro" id="IPR007016">
    <property type="entry name" value="O-antigen_ligase-rel_domated"/>
</dbReference>
<feature type="transmembrane region" description="Helical" evidence="5">
    <location>
        <begin position="118"/>
        <end position="140"/>
    </location>
</feature>
<feature type="transmembrane region" description="Helical" evidence="5">
    <location>
        <begin position="185"/>
        <end position="215"/>
    </location>
</feature>
<feature type="transmembrane region" description="Helical" evidence="5">
    <location>
        <begin position="271"/>
        <end position="290"/>
    </location>
</feature>
<feature type="transmembrane region" description="Helical" evidence="5">
    <location>
        <begin position="227"/>
        <end position="250"/>
    </location>
</feature>
<feature type="transmembrane region" description="Helical" evidence="5">
    <location>
        <begin position="64"/>
        <end position="83"/>
    </location>
</feature>
<dbReference type="Proteomes" id="UP000285286">
    <property type="component" value="Unassembled WGS sequence"/>
</dbReference>
<dbReference type="PANTHER" id="PTHR37422:SF13">
    <property type="entry name" value="LIPOPOLYSACCHARIDE BIOSYNTHESIS PROTEIN PA4999-RELATED"/>
    <property type="match status" value="1"/>
</dbReference>
<feature type="transmembrane region" description="Helical" evidence="5">
    <location>
        <begin position="7"/>
        <end position="26"/>
    </location>
</feature>
<evidence type="ECO:0000256" key="5">
    <source>
        <dbReference type="SAM" id="Phobius"/>
    </source>
</evidence>
<dbReference type="RefSeq" id="WP_123564923.1">
    <property type="nucleotide sequence ID" value="NZ_MOAM01000010.1"/>
</dbReference>
<feature type="transmembrane region" description="Helical" evidence="5">
    <location>
        <begin position="32"/>
        <end position="52"/>
    </location>
</feature>
<evidence type="ECO:0000313" key="7">
    <source>
        <dbReference type="EMBL" id="ROL77427.1"/>
    </source>
</evidence>
<keyword evidence="4 5" id="KW-0472">Membrane</keyword>
<comment type="caution">
    <text evidence="7">The sequence shown here is derived from an EMBL/GenBank/DDBJ whole genome shotgun (WGS) entry which is preliminary data.</text>
</comment>
<keyword evidence="8" id="KW-1185">Reference proteome</keyword>
<keyword evidence="3 5" id="KW-1133">Transmembrane helix</keyword>
<evidence type="ECO:0000256" key="1">
    <source>
        <dbReference type="ARBA" id="ARBA00004141"/>
    </source>
</evidence>
<sequence length="391" mass="43534">MMYSRRWAQAWLAIGFFWFLVGIALAPSNKLYQQGLVAFLWLPTLVMLWSARALLVELWHAQKALCLALLLMLGWTALSLSWAATEEPGRELKRLLYIAVFLLFFPLLAQLGEQRTRLLMLLGGGGLAIGAVLSIVQFYLVRGEEWASRLYGIGEISHPILGSYVVGAAIVWMIHWPVKQRLMQLLWGVALLCLGAFVLLCQSRGAALGLLITMLAMPLWCRDRRSWVIAATALVGAAIGFVLLYSLVMYRGASYRPEIFEVSLQMIGEHPWTGLGLGSFYSISAAGMQFDHTHNMFTHIAIELGIPGMLLWLAVWLCSLREIWKARDTAFGKGLMGLWLFSTLAMQFDAASLTGTPRAEWFISWLPVGLATVLVWVRARAPGCDKISGSI</sequence>
<accession>A0A423DYB6</accession>
<dbReference type="GO" id="GO:0016020">
    <property type="term" value="C:membrane"/>
    <property type="evidence" value="ECO:0007669"/>
    <property type="project" value="UniProtKB-SubCell"/>
</dbReference>
<feature type="transmembrane region" description="Helical" evidence="5">
    <location>
        <begin position="296"/>
        <end position="318"/>
    </location>
</feature>
<proteinExistence type="predicted"/>
<feature type="transmembrane region" description="Helical" evidence="5">
    <location>
        <begin position="160"/>
        <end position="178"/>
    </location>
</feature>